<dbReference type="InterPro" id="IPR050463">
    <property type="entry name" value="Gfo/Idh/MocA_oxidrdct_glycsds"/>
</dbReference>
<dbReference type="Pfam" id="PF22725">
    <property type="entry name" value="GFO_IDH_MocA_C3"/>
    <property type="match status" value="1"/>
</dbReference>
<dbReference type="InterPro" id="IPR036291">
    <property type="entry name" value="NAD(P)-bd_dom_sf"/>
</dbReference>
<sequence>MSGPVGVGVIGAGRISSQYLDNLTRFPDLSVVMIADLLPERAAAQAAAYGVPLSGTPDEALAHPDIEIIVNLTIPAAHAAVSLSALEAGKHVWSEKPFALSVEDGQQLLDAASTAGLRIGGAPDTFLGAGLQSARRAIERGDIGEPLSGLTLFEVPGPQDDHPILRTLLSRGAGPLWDMGPYYLTALTQTLGSFASVYGIGRIARPRRTPVNGPGAGTEHEVEVPTHVSFVSRFAGGQTSSSTLSWDSPHRRVGHVEIVGTEATLSLPDPNEFTGPLRLLRRGSTDWVDVAVAGPVAGRGFGALDIARAVRAGAPHRVDGRLAFHVLEAIAAVTASIDSGTPVEVTSRAPEVEPVPEDWDPYARTL</sequence>
<dbReference type="SUPFAM" id="SSF55347">
    <property type="entry name" value="Glyceraldehyde-3-phosphate dehydrogenase-like, C-terminal domain"/>
    <property type="match status" value="1"/>
</dbReference>
<dbReference type="Pfam" id="PF01408">
    <property type="entry name" value="GFO_IDH_MocA"/>
    <property type="match status" value="1"/>
</dbReference>
<evidence type="ECO:0000313" key="6">
    <source>
        <dbReference type="Proteomes" id="UP000646749"/>
    </source>
</evidence>
<name>A0ABQ4DZF8_9ACTN</name>
<gene>
    <name evidence="5" type="ORF">Pen02_27700</name>
</gene>
<evidence type="ECO:0000313" key="5">
    <source>
        <dbReference type="EMBL" id="GIG87834.1"/>
    </source>
</evidence>
<feature type="domain" description="GFO/IDH/MocA-like oxidoreductase" evidence="4">
    <location>
        <begin position="132"/>
        <end position="265"/>
    </location>
</feature>
<evidence type="ECO:0000256" key="2">
    <source>
        <dbReference type="SAM" id="MobiDB-lite"/>
    </source>
</evidence>
<dbReference type="Gene3D" id="3.40.50.720">
    <property type="entry name" value="NAD(P)-binding Rossmann-like Domain"/>
    <property type="match status" value="1"/>
</dbReference>
<dbReference type="Proteomes" id="UP000646749">
    <property type="component" value="Unassembled WGS sequence"/>
</dbReference>
<evidence type="ECO:0000256" key="1">
    <source>
        <dbReference type="ARBA" id="ARBA00023002"/>
    </source>
</evidence>
<proteinExistence type="predicted"/>
<reference evidence="5 6" key="1">
    <citation type="submission" date="2021-01" db="EMBL/GenBank/DDBJ databases">
        <title>Whole genome shotgun sequence of Plantactinospora endophytica NBRC 110450.</title>
        <authorList>
            <person name="Komaki H."/>
            <person name="Tamura T."/>
        </authorList>
    </citation>
    <scope>NUCLEOTIDE SEQUENCE [LARGE SCALE GENOMIC DNA]</scope>
    <source>
        <strain evidence="5 6">NBRC 110450</strain>
    </source>
</reference>
<comment type="caution">
    <text evidence="5">The sequence shown here is derived from an EMBL/GenBank/DDBJ whole genome shotgun (WGS) entry which is preliminary data.</text>
</comment>
<feature type="region of interest" description="Disordered" evidence="2">
    <location>
        <begin position="344"/>
        <end position="366"/>
    </location>
</feature>
<evidence type="ECO:0000259" key="3">
    <source>
        <dbReference type="Pfam" id="PF01408"/>
    </source>
</evidence>
<dbReference type="RefSeq" id="WP_203866378.1">
    <property type="nucleotide sequence ID" value="NZ_BONW01000013.1"/>
</dbReference>
<dbReference type="Gene3D" id="3.30.360.10">
    <property type="entry name" value="Dihydrodipicolinate Reductase, domain 2"/>
    <property type="match status" value="1"/>
</dbReference>
<dbReference type="SUPFAM" id="SSF51735">
    <property type="entry name" value="NAD(P)-binding Rossmann-fold domains"/>
    <property type="match status" value="1"/>
</dbReference>
<dbReference type="PANTHER" id="PTHR43818:SF11">
    <property type="entry name" value="BCDNA.GH03377"/>
    <property type="match status" value="1"/>
</dbReference>
<keyword evidence="6" id="KW-1185">Reference proteome</keyword>
<evidence type="ECO:0000259" key="4">
    <source>
        <dbReference type="Pfam" id="PF22725"/>
    </source>
</evidence>
<feature type="domain" description="Gfo/Idh/MocA-like oxidoreductase N-terminal" evidence="3">
    <location>
        <begin position="6"/>
        <end position="118"/>
    </location>
</feature>
<keyword evidence="1" id="KW-0560">Oxidoreductase</keyword>
<dbReference type="InterPro" id="IPR000683">
    <property type="entry name" value="Gfo/Idh/MocA-like_OxRdtase_N"/>
</dbReference>
<dbReference type="InterPro" id="IPR055170">
    <property type="entry name" value="GFO_IDH_MocA-like_dom"/>
</dbReference>
<protein>
    <submittedName>
        <fullName evidence="5">Oxidoreductase</fullName>
    </submittedName>
</protein>
<dbReference type="EMBL" id="BONW01000013">
    <property type="protein sequence ID" value="GIG87834.1"/>
    <property type="molecule type" value="Genomic_DNA"/>
</dbReference>
<dbReference type="PANTHER" id="PTHR43818">
    <property type="entry name" value="BCDNA.GH03377"/>
    <property type="match status" value="1"/>
</dbReference>
<organism evidence="5 6">
    <name type="scientific">Plantactinospora endophytica</name>
    <dbReference type="NCBI Taxonomy" id="673535"/>
    <lineage>
        <taxon>Bacteria</taxon>
        <taxon>Bacillati</taxon>
        <taxon>Actinomycetota</taxon>
        <taxon>Actinomycetes</taxon>
        <taxon>Micromonosporales</taxon>
        <taxon>Micromonosporaceae</taxon>
        <taxon>Plantactinospora</taxon>
    </lineage>
</organism>
<accession>A0ABQ4DZF8</accession>